<keyword evidence="5 13" id="KW-0808">Transferase</keyword>
<protein>
    <recommendedName>
        <fullName evidence="3">histidine kinase</fullName>
        <ecNumber evidence="3">2.7.13.3</ecNumber>
    </recommendedName>
</protein>
<evidence type="ECO:0000259" key="11">
    <source>
        <dbReference type="PROSITE" id="PS50109"/>
    </source>
</evidence>
<keyword evidence="10" id="KW-0472">Membrane</keyword>
<organism evidence="13 14">
    <name type="scientific">Larsenimonas suaedae</name>
    <dbReference type="NCBI Taxonomy" id="1851019"/>
    <lineage>
        <taxon>Bacteria</taxon>
        <taxon>Pseudomonadati</taxon>
        <taxon>Pseudomonadota</taxon>
        <taxon>Gammaproteobacteria</taxon>
        <taxon>Oceanospirillales</taxon>
        <taxon>Halomonadaceae</taxon>
        <taxon>Larsenimonas</taxon>
    </lineage>
</organism>
<dbReference type="EC" id="2.7.13.3" evidence="3"/>
<comment type="caution">
    <text evidence="13">The sequence shown here is derived from an EMBL/GenBank/DDBJ whole genome shotgun (WGS) entry which is preliminary data.</text>
</comment>
<dbReference type="GO" id="GO:0004673">
    <property type="term" value="F:protein histidine kinase activity"/>
    <property type="evidence" value="ECO:0007669"/>
    <property type="project" value="UniProtKB-EC"/>
</dbReference>
<dbReference type="RefSeq" id="WP_251594332.1">
    <property type="nucleotide sequence ID" value="NZ_JAMLJI010000003.1"/>
</dbReference>
<dbReference type="InterPro" id="IPR005467">
    <property type="entry name" value="His_kinase_dom"/>
</dbReference>
<proteinExistence type="predicted"/>
<dbReference type="Gene3D" id="3.30.565.10">
    <property type="entry name" value="Histidine kinase-like ATPase, C-terminal domain"/>
    <property type="match status" value="1"/>
</dbReference>
<evidence type="ECO:0000256" key="8">
    <source>
        <dbReference type="ARBA" id="ARBA00022989"/>
    </source>
</evidence>
<evidence type="ECO:0000259" key="12">
    <source>
        <dbReference type="PROSITE" id="PS50885"/>
    </source>
</evidence>
<dbReference type="SUPFAM" id="SSF55874">
    <property type="entry name" value="ATPase domain of HSP90 chaperone/DNA topoisomerase II/histidine kinase"/>
    <property type="match status" value="1"/>
</dbReference>
<dbReference type="Pfam" id="PF02518">
    <property type="entry name" value="HATPase_c"/>
    <property type="match status" value="1"/>
</dbReference>
<dbReference type="EMBL" id="JARWAO010000005">
    <property type="protein sequence ID" value="MDR5896592.1"/>
    <property type="molecule type" value="Genomic_DNA"/>
</dbReference>
<comment type="catalytic activity">
    <reaction evidence="1">
        <text>ATP + protein L-histidine = ADP + protein N-phospho-L-histidine.</text>
        <dbReference type="EC" id="2.7.13.3"/>
    </reaction>
</comment>
<evidence type="ECO:0000256" key="9">
    <source>
        <dbReference type="ARBA" id="ARBA00023012"/>
    </source>
</evidence>
<dbReference type="InterPro" id="IPR003660">
    <property type="entry name" value="HAMP_dom"/>
</dbReference>
<dbReference type="InterPro" id="IPR050428">
    <property type="entry name" value="TCS_sensor_his_kinase"/>
</dbReference>
<keyword evidence="9" id="KW-0902">Two-component regulatory system</keyword>
<evidence type="ECO:0000256" key="1">
    <source>
        <dbReference type="ARBA" id="ARBA00000085"/>
    </source>
</evidence>
<comment type="subcellular location">
    <subcellularLocation>
        <location evidence="2">Membrane</location>
    </subcellularLocation>
</comment>
<dbReference type="PANTHER" id="PTHR45436:SF5">
    <property type="entry name" value="SENSOR HISTIDINE KINASE TRCS"/>
    <property type="match status" value="1"/>
</dbReference>
<evidence type="ECO:0000256" key="5">
    <source>
        <dbReference type="ARBA" id="ARBA00022679"/>
    </source>
</evidence>
<evidence type="ECO:0000256" key="6">
    <source>
        <dbReference type="ARBA" id="ARBA00022692"/>
    </source>
</evidence>
<evidence type="ECO:0000256" key="3">
    <source>
        <dbReference type="ARBA" id="ARBA00012438"/>
    </source>
</evidence>
<keyword evidence="14" id="KW-1185">Reference proteome</keyword>
<dbReference type="InterPro" id="IPR036890">
    <property type="entry name" value="HATPase_C_sf"/>
</dbReference>
<sequence>MMSLTRRLDLGLLIASLLVMLLLSQGSVLLFDHVTRNYLGERLQEDAENLIATPTLDDLKHDPNPESLRASFNRVYSGHYFSIRIDGGQAVRSRSLWDYQIGTHGDGLVPGLADGPGNQKLLVWSGTYQRGGHTLDVTTALDYTPVTERLSWLRWSIWGFGGAMAGLLVLIQRRVIRLGLKPLDRLQRELAQLHEGQRMTLETPMPDEIAPVVTELNHQLSRIEQVLNRSRDGIANLGHALKTPLAVMEALLGREELDHLPDIKQGLRHRLDDIHRLIERELQRARLDTGEVSAAARFKPESDLPPLLDTLREIHGARVRFCVTGDRPASLPWDRDEVLEVLGNLLDNAGKWATSQARLTLSTTSQALTLQIDDDGPGIAPEYRGDVLNRGTRLDEQVAGHGLGLGIVEQIVGHHGGTLTLDDSELGGLRASITLPWPTSSTAKT</sequence>
<keyword evidence="8 10" id="KW-1133">Transmembrane helix</keyword>
<evidence type="ECO:0000256" key="2">
    <source>
        <dbReference type="ARBA" id="ARBA00004370"/>
    </source>
</evidence>
<evidence type="ECO:0000313" key="14">
    <source>
        <dbReference type="Proteomes" id="UP001269375"/>
    </source>
</evidence>
<dbReference type="Proteomes" id="UP001269375">
    <property type="component" value="Unassembled WGS sequence"/>
</dbReference>
<evidence type="ECO:0000256" key="4">
    <source>
        <dbReference type="ARBA" id="ARBA00022553"/>
    </source>
</evidence>
<name>A0ABU1GYR8_9GAMM</name>
<dbReference type="PROSITE" id="PS50885">
    <property type="entry name" value="HAMP"/>
    <property type="match status" value="1"/>
</dbReference>
<dbReference type="SMART" id="SM00387">
    <property type="entry name" value="HATPase_c"/>
    <property type="match status" value="1"/>
</dbReference>
<feature type="domain" description="Histidine kinase" evidence="11">
    <location>
        <begin position="236"/>
        <end position="439"/>
    </location>
</feature>
<keyword evidence="7 13" id="KW-0418">Kinase</keyword>
<evidence type="ECO:0000313" key="13">
    <source>
        <dbReference type="EMBL" id="MDR5896592.1"/>
    </source>
</evidence>
<dbReference type="PANTHER" id="PTHR45436">
    <property type="entry name" value="SENSOR HISTIDINE KINASE YKOH"/>
    <property type="match status" value="1"/>
</dbReference>
<evidence type="ECO:0000256" key="7">
    <source>
        <dbReference type="ARBA" id="ARBA00022777"/>
    </source>
</evidence>
<keyword evidence="4" id="KW-0597">Phosphoprotein</keyword>
<dbReference type="InterPro" id="IPR003594">
    <property type="entry name" value="HATPase_dom"/>
</dbReference>
<accession>A0ABU1GYR8</accession>
<dbReference type="InterPro" id="IPR036097">
    <property type="entry name" value="HisK_dim/P_sf"/>
</dbReference>
<reference evidence="13 14" key="1">
    <citation type="submission" date="2023-04" db="EMBL/GenBank/DDBJ databases">
        <title>A long-awaited taxogenomic arrangement of the family Halomonadaceae.</title>
        <authorList>
            <person name="De La Haba R."/>
            <person name="Chuvochina M."/>
            <person name="Wittouck S."/>
            <person name="Arahal D.R."/>
            <person name="Sanchez-Porro C."/>
            <person name="Hugenholtz P."/>
            <person name="Ventosa A."/>
        </authorList>
    </citation>
    <scope>NUCLEOTIDE SEQUENCE [LARGE SCALE GENOMIC DNA]</scope>
    <source>
        <strain evidence="13 14">DSM 22428</strain>
    </source>
</reference>
<keyword evidence="6 10" id="KW-0812">Transmembrane</keyword>
<feature type="transmembrane region" description="Helical" evidence="10">
    <location>
        <begin position="152"/>
        <end position="171"/>
    </location>
</feature>
<dbReference type="SUPFAM" id="SSF47384">
    <property type="entry name" value="Homodimeric domain of signal transducing histidine kinase"/>
    <property type="match status" value="1"/>
</dbReference>
<feature type="domain" description="HAMP" evidence="12">
    <location>
        <begin position="177"/>
        <end position="228"/>
    </location>
</feature>
<gene>
    <name evidence="13" type="ORF">QC825_10945</name>
</gene>
<dbReference type="PROSITE" id="PS50109">
    <property type="entry name" value="HIS_KIN"/>
    <property type="match status" value="1"/>
</dbReference>
<evidence type="ECO:0000256" key="10">
    <source>
        <dbReference type="SAM" id="Phobius"/>
    </source>
</evidence>
<dbReference type="Gene3D" id="1.10.287.130">
    <property type="match status" value="1"/>
</dbReference>